<reference evidence="1" key="2">
    <citation type="submission" date="2015-07" db="EMBL/GenBank/DDBJ databases">
        <title>Plasmids, circular viruses and viroids from rat gut.</title>
        <authorList>
            <person name="Jorgensen T.J."/>
            <person name="Hansen M.A."/>
            <person name="Xu Z."/>
            <person name="Tabak M.A."/>
            <person name="Sorensen S.J."/>
            <person name="Hansen L.H."/>
        </authorList>
    </citation>
    <scope>NUCLEOTIDE SEQUENCE</scope>
    <source>
        <strain evidence="1">RGFK1482</strain>
    </source>
</reference>
<accession>A0A0H5Q7E8</accession>
<protein>
    <submittedName>
        <fullName evidence="1">Uncharacterized protein</fullName>
    </submittedName>
</protein>
<reference evidence="1" key="1">
    <citation type="submission" date="2015-06" db="EMBL/GenBank/DDBJ databases">
        <authorList>
            <person name="Joergensen T."/>
        </authorList>
    </citation>
    <scope>NUCLEOTIDE SEQUENCE</scope>
    <source>
        <strain evidence="1">RGFK1482</strain>
    </source>
</reference>
<organism evidence="1">
    <name type="scientific">uncultured prokaryote</name>
    <dbReference type="NCBI Taxonomy" id="198431"/>
    <lineage>
        <taxon>unclassified sequences</taxon>
        <taxon>environmental samples</taxon>
    </lineage>
</organism>
<sequence>MSYKSGTIKYTLNGTLNGGEVFSFGFQTEVDGSPSQTQVDAGLGLITEWLGSTDSLGIRQHMSTNLKFTSCTAYGYAGGSSASVQSEGTLNIPGTHSDGPELPNQCAVVASLLTGKPGRSKRGRSYLPLLSDPQFQGQMAPSTCTQIAEAYANLMNAYLDGTASGLPQTPVVASITHGYNTPLTEVRVDTRWDVQRRRAAQEIVAGSGSADVG</sequence>
<evidence type="ECO:0000313" key="1">
    <source>
        <dbReference type="EMBL" id="CRY97315.1"/>
    </source>
</evidence>
<dbReference type="AlphaFoldDB" id="A0A0H5Q7E8"/>
<name>A0A0H5Q7E8_9ZZZZ</name>
<dbReference type="EMBL" id="LN854021">
    <property type="protein sequence ID" value="CRY97315.1"/>
    <property type="molecule type" value="Genomic_DNA"/>
</dbReference>
<proteinExistence type="predicted"/>